<dbReference type="SUPFAM" id="SSF56349">
    <property type="entry name" value="DNA breaking-rejoining enzymes"/>
    <property type="match status" value="1"/>
</dbReference>
<keyword evidence="2" id="KW-0229">DNA integration</keyword>
<dbReference type="PANTHER" id="PTHR30349">
    <property type="entry name" value="PHAGE INTEGRASE-RELATED"/>
    <property type="match status" value="1"/>
</dbReference>
<evidence type="ECO:0000256" key="3">
    <source>
        <dbReference type="ARBA" id="ARBA00023125"/>
    </source>
</evidence>
<evidence type="ECO:0000256" key="4">
    <source>
        <dbReference type="ARBA" id="ARBA00023172"/>
    </source>
</evidence>
<name>A0A5B8RSQ8_9BURK</name>
<dbReference type="PROSITE" id="PS51898">
    <property type="entry name" value="TYR_RECOMBINASE"/>
    <property type="match status" value="1"/>
</dbReference>
<organism evidence="8 9">
    <name type="scientific">Comamonas flocculans</name>
    <dbReference type="NCBI Taxonomy" id="2597701"/>
    <lineage>
        <taxon>Bacteria</taxon>
        <taxon>Pseudomonadati</taxon>
        <taxon>Pseudomonadota</taxon>
        <taxon>Betaproteobacteria</taxon>
        <taxon>Burkholderiales</taxon>
        <taxon>Comamonadaceae</taxon>
        <taxon>Comamonas</taxon>
    </lineage>
</organism>
<dbReference type="Proteomes" id="UP000321199">
    <property type="component" value="Chromosome"/>
</dbReference>
<dbReference type="InterPro" id="IPR044068">
    <property type="entry name" value="CB"/>
</dbReference>
<dbReference type="OrthoDB" id="9801717at2"/>
<reference evidence="8 9" key="1">
    <citation type="submission" date="2019-07" db="EMBL/GenBank/DDBJ databases">
        <title>Complete genome sequence of Comamonas sp. NLF 7-7 isolated from livestock.</title>
        <authorList>
            <person name="Kim D.H."/>
            <person name="Kim J.G."/>
        </authorList>
    </citation>
    <scope>NUCLEOTIDE SEQUENCE [LARGE SCALE GENOMIC DNA]</scope>
    <source>
        <strain evidence="8 9">NLF 7-7</strain>
    </source>
</reference>
<dbReference type="InterPro" id="IPR011946">
    <property type="entry name" value="Integrase_integron-type"/>
</dbReference>
<dbReference type="GO" id="GO:0006310">
    <property type="term" value="P:DNA recombination"/>
    <property type="evidence" value="ECO:0007669"/>
    <property type="project" value="UniProtKB-KW"/>
</dbReference>
<evidence type="ECO:0000313" key="9">
    <source>
        <dbReference type="Proteomes" id="UP000321199"/>
    </source>
</evidence>
<dbReference type="AlphaFoldDB" id="A0A5B8RSQ8"/>
<dbReference type="GO" id="GO:0003677">
    <property type="term" value="F:DNA binding"/>
    <property type="evidence" value="ECO:0007669"/>
    <property type="project" value="UniProtKB-UniRule"/>
</dbReference>
<protein>
    <submittedName>
        <fullName evidence="8">Integron integrase</fullName>
    </submittedName>
</protein>
<dbReference type="NCBIfam" id="TIGR02249">
    <property type="entry name" value="integrase_gron"/>
    <property type="match status" value="1"/>
</dbReference>
<dbReference type="Pfam" id="PF13495">
    <property type="entry name" value="Phage_int_SAM_4"/>
    <property type="match status" value="1"/>
</dbReference>
<dbReference type="InterPro" id="IPR013762">
    <property type="entry name" value="Integrase-like_cat_sf"/>
</dbReference>
<comment type="similarity">
    <text evidence="1">Belongs to the 'phage' integrase family.</text>
</comment>
<dbReference type="Pfam" id="PF00589">
    <property type="entry name" value="Phage_integrase"/>
    <property type="match status" value="1"/>
</dbReference>
<feature type="domain" description="Tyr recombinase" evidence="6">
    <location>
        <begin position="117"/>
        <end position="336"/>
    </location>
</feature>
<sequence length="341" mass="39001">MDASSFPPPDGSTAAPKPPKLLERMRIHLRTRHYSIRTEQAYLDWVRRFILYHNKRHPQEMGAREVEEFLSHLAVDRQVSASTQNQAKAAILYLYRQVLAVELPWLDEVVQAKRPRRLPVVLTPAEVRLLLMHMDGTTGLIAQLLYGTGMRLMEALRLRVKDVEFARREIVIREGKGDKDRVTVLPENLIEPLQAQLCKARALHEKDLETGLGRVYLPHALAVKYPNVDKVWAWQWVFPSPVRSIDPRPDARTGEPLERRHHVYPESVQRAVREAAKRAQMVKPVSPHVLRHSFATHLLQSGYDIRTVQELLGHADVSTTMIYTHVLNKGGRGVLSPLDAL</sequence>
<dbReference type="InterPro" id="IPR011010">
    <property type="entry name" value="DNA_brk_join_enz"/>
</dbReference>
<dbReference type="Gene3D" id="1.10.443.10">
    <property type="entry name" value="Intergrase catalytic core"/>
    <property type="match status" value="1"/>
</dbReference>
<proteinExistence type="inferred from homology"/>
<accession>A0A5B8RSQ8</accession>
<evidence type="ECO:0000259" key="6">
    <source>
        <dbReference type="PROSITE" id="PS51898"/>
    </source>
</evidence>
<keyword evidence="3 5" id="KW-0238">DNA-binding</keyword>
<dbReference type="GO" id="GO:0015074">
    <property type="term" value="P:DNA integration"/>
    <property type="evidence" value="ECO:0007669"/>
    <property type="project" value="UniProtKB-KW"/>
</dbReference>
<dbReference type="EMBL" id="CP042344">
    <property type="protein sequence ID" value="QEA11878.1"/>
    <property type="molecule type" value="Genomic_DNA"/>
</dbReference>
<feature type="domain" description="Core-binding (CB)" evidence="7">
    <location>
        <begin position="16"/>
        <end position="99"/>
    </location>
</feature>
<dbReference type="PANTHER" id="PTHR30349:SF64">
    <property type="entry name" value="PROPHAGE INTEGRASE INTD-RELATED"/>
    <property type="match status" value="1"/>
</dbReference>
<gene>
    <name evidence="8" type="ORF">FOZ74_01855</name>
</gene>
<dbReference type="CDD" id="cd01193">
    <property type="entry name" value="INT_IntI_C"/>
    <property type="match status" value="1"/>
</dbReference>
<dbReference type="RefSeq" id="WP_146911469.1">
    <property type="nucleotide sequence ID" value="NZ_CP042344.1"/>
</dbReference>
<dbReference type="KEGG" id="cof:FOZ74_01855"/>
<dbReference type="InterPro" id="IPR002104">
    <property type="entry name" value="Integrase_catalytic"/>
</dbReference>
<keyword evidence="9" id="KW-1185">Reference proteome</keyword>
<dbReference type="PROSITE" id="PS51900">
    <property type="entry name" value="CB"/>
    <property type="match status" value="1"/>
</dbReference>
<dbReference type="InterPro" id="IPR010998">
    <property type="entry name" value="Integrase_recombinase_N"/>
</dbReference>
<evidence type="ECO:0000259" key="7">
    <source>
        <dbReference type="PROSITE" id="PS51900"/>
    </source>
</evidence>
<dbReference type="InterPro" id="IPR050090">
    <property type="entry name" value="Tyrosine_recombinase_XerCD"/>
</dbReference>
<evidence type="ECO:0000256" key="5">
    <source>
        <dbReference type="PROSITE-ProRule" id="PRU01248"/>
    </source>
</evidence>
<evidence type="ECO:0000256" key="1">
    <source>
        <dbReference type="ARBA" id="ARBA00008857"/>
    </source>
</evidence>
<dbReference type="InterPro" id="IPR004107">
    <property type="entry name" value="Integrase_SAM-like_N"/>
</dbReference>
<keyword evidence="4" id="KW-0233">DNA recombination</keyword>
<evidence type="ECO:0000313" key="8">
    <source>
        <dbReference type="EMBL" id="QEA11878.1"/>
    </source>
</evidence>
<evidence type="ECO:0000256" key="2">
    <source>
        <dbReference type="ARBA" id="ARBA00022908"/>
    </source>
</evidence>
<dbReference type="Gene3D" id="1.10.150.130">
    <property type="match status" value="1"/>
</dbReference>